<name>A0A6C7EHQ8_ILUCY</name>
<dbReference type="AlphaFoldDB" id="A0A6C7EHQ8"/>
<dbReference type="SUPFAM" id="SSF51735">
    <property type="entry name" value="NAD(P)-binding Rossmann-fold domains"/>
    <property type="match status" value="1"/>
</dbReference>
<dbReference type="InterPro" id="IPR001509">
    <property type="entry name" value="Epimerase_deHydtase"/>
</dbReference>
<dbReference type="InterPro" id="IPR036291">
    <property type="entry name" value="NAD(P)-bd_dom_sf"/>
</dbReference>
<evidence type="ECO:0000313" key="2">
    <source>
        <dbReference type="EMBL" id="BAN04088.1"/>
    </source>
</evidence>
<dbReference type="EMBL" id="AP012057">
    <property type="protein sequence ID" value="BAN04088.1"/>
    <property type="molecule type" value="Genomic_DNA"/>
</dbReference>
<dbReference type="Proteomes" id="UP000011863">
    <property type="component" value="Chromosome"/>
</dbReference>
<dbReference type="Pfam" id="PF01370">
    <property type="entry name" value="Epimerase"/>
    <property type="match status" value="1"/>
</dbReference>
<dbReference type="KEGG" id="aym:YM304_37740"/>
<dbReference type="RefSeq" id="WP_015443335.1">
    <property type="nucleotide sequence ID" value="NC_020520.1"/>
</dbReference>
<feature type="domain" description="NAD-dependent epimerase/dehydratase" evidence="1">
    <location>
        <begin position="2"/>
        <end position="173"/>
    </location>
</feature>
<evidence type="ECO:0000259" key="1">
    <source>
        <dbReference type="Pfam" id="PF01370"/>
    </source>
</evidence>
<proteinExistence type="predicted"/>
<dbReference type="Gene3D" id="3.40.50.720">
    <property type="entry name" value="NAD(P)-binding Rossmann-like Domain"/>
    <property type="match status" value="1"/>
</dbReference>
<gene>
    <name evidence="2" type="ORF">YM304_37740</name>
</gene>
<organism evidence="2 3">
    <name type="scientific">Ilumatobacter coccineus (strain NBRC 103263 / KCTC 29153 / YM16-304)</name>
    <dbReference type="NCBI Taxonomy" id="1313172"/>
    <lineage>
        <taxon>Bacteria</taxon>
        <taxon>Bacillati</taxon>
        <taxon>Actinomycetota</taxon>
        <taxon>Acidimicrobiia</taxon>
        <taxon>Acidimicrobiales</taxon>
        <taxon>Ilumatobacteraceae</taxon>
        <taxon>Ilumatobacter</taxon>
    </lineage>
</organism>
<protein>
    <recommendedName>
        <fullName evidence="1">NAD-dependent epimerase/dehydratase domain-containing protein</fullName>
    </recommendedName>
</protein>
<keyword evidence="3" id="KW-1185">Reference proteome</keyword>
<accession>A0A6C7EHQ8</accession>
<evidence type="ECO:0000313" key="3">
    <source>
        <dbReference type="Proteomes" id="UP000011863"/>
    </source>
</evidence>
<sequence length="318" mass="34209">MFVSGVGGELGIQVAGMLEDEPWVGALAGIDADPPRRRLKRTAYHRIHPDEHDRIVSTVLDFDPHVLVHVGVWEPDARANPQSAADLTDRAATSILGAAAECPSLESIVIRSGIEIYGRARNSLTRPDEFTPINPTSEWGHTVADIERTAASVGTRVGVSVGAVRLASVIGPHVPSPLGRVLRLPTVPFAFPADPAFAVVRQTDAARAIVAAAREQLSEPVNVVANGAITAVQAARRSRRIPLPLLPGQWGIAQRVSHLSGAPIPDHVAETLTRGRLADNGRMHELLGFTPQQTTPEVIDDLYRWPSIVRTPARRQIA</sequence>
<reference evidence="2 3" key="1">
    <citation type="journal article" date="2013" name="Int. J. Syst. Evol. Microbiol.">
        <title>Ilumatobacter nonamiense sp. nov. and Ilumatobacter coccineum sp. nov., isolated from seashore sand.</title>
        <authorList>
            <person name="Matsumoto A."/>
            <person name="Kasai H."/>
            <person name="Matsuo Y."/>
            <person name="Shizuri Y."/>
            <person name="Ichikawa N."/>
            <person name="Fujita N."/>
            <person name="Omura S."/>
            <person name="Takahashi Y."/>
        </authorList>
    </citation>
    <scope>NUCLEOTIDE SEQUENCE [LARGE SCALE GENOMIC DNA]</scope>
    <source>
        <strain evidence="3">NBRC 103263 / KCTC 29153 / YM16-304</strain>
    </source>
</reference>